<name>A0AAV3ZKE2_9GAST</name>
<evidence type="ECO:0000313" key="2">
    <source>
        <dbReference type="EMBL" id="GFN94972.1"/>
    </source>
</evidence>
<dbReference type="AlphaFoldDB" id="A0AAV3ZKE2"/>
<evidence type="ECO:0000313" key="3">
    <source>
        <dbReference type="Proteomes" id="UP000735302"/>
    </source>
</evidence>
<keyword evidence="1" id="KW-0732">Signal</keyword>
<protein>
    <recommendedName>
        <fullName evidence="4">Secreted protein</fullName>
    </recommendedName>
</protein>
<reference evidence="2 3" key="1">
    <citation type="journal article" date="2021" name="Elife">
        <title>Chloroplast acquisition without the gene transfer in kleptoplastic sea slugs, Plakobranchus ocellatus.</title>
        <authorList>
            <person name="Maeda T."/>
            <person name="Takahashi S."/>
            <person name="Yoshida T."/>
            <person name="Shimamura S."/>
            <person name="Takaki Y."/>
            <person name="Nagai Y."/>
            <person name="Toyoda A."/>
            <person name="Suzuki Y."/>
            <person name="Arimoto A."/>
            <person name="Ishii H."/>
            <person name="Satoh N."/>
            <person name="Nishiyama T."/>
            <person name="Hasebe M."/>
            <person name="Maruyama T."/>
            <person name="Minagawa J."/>
            <person name="Obokata J."/>
            <person name="Shigenobu S."/>
        </authorList>
    </citation>
    <scope>NUCLEOTIDE SEQUENCE [LARGE SCALE GENOMIC DNA]</scope>
</reference>
<evidence type="ECO:0008006" key="4">
    <source>
        <dbReference type="Google" id="ProtNLM"/>
    </source>
</evidence>
<accession>A0AAV3ZKE2</accession>
<gene>
    <name evidence="2" type="ORF">PoB_002147800</name>
</gene>
<keyword evidence="3" id="KW-1185">Reference proteome</keyword>
<feature type="signal peptide" evidence="1">
    <location>
        <begin position="1"/>
        <end position="22"/>
    </location>
</feature>
<dbReference type="Proteomes" id="UP000735302">
    <property type="component" value="Unassembled WGS sequence"/>
</dbReference>
<organism evidence="2 3">
    <name type="scientific">Plakobranchus ocellatus</name>
    <dbReference type="NCBI Taxonomy" id="259542"/>
    <lineage>
        <taxon>Eukaryota</taxon>
        <taxon>Metazoa</taxon>
        <taxon>Spiralia</taxon>
        <taxon>Lophotrochozoa</taxon>
        <taxon>Mollusca</taxon>
        <taxon>Gastropoda</taxon>
        <taxon>Heterobranchia</taxon>
        <taxon>Euthyneura</taxon>
        <taxon>Panpulmonata</taxon>
        <taxon>Sacoglossa</taxon>
        <taxon>Placobranchoidea</taxon>
        <taxon>Plakobranchidae</taxon>
        <taxon>Plakobranchus</taxon>
    </lineage>
</organism>
<dbReference type="EMBL" id="BLXT01002484">
    <property type="protein sequence ID" value="GFN94972.1"/>
    <property type="molecule type" value="Genomic_DNA"/>
</dbReference>
<evidence type="ECO:0000256" key="1">
    <source>
        <dbReference type="SAM" id="SignalP"/>
    </source>
</evidence>
<sequence>MCRRFRRELWFGNPCWSLLVFAAHFRATGNIRCVIRSSCTHNCDAFNACRDRDPFSLITQHERLNKRISYNDFFLLEYLFEERKD</sequence>
<proteinExistence type="predicted"/>
<comment type="caution">
    <text evidence="2">The sequence shown here is derived from an EMBL/GenBank/DDBJ whole genome shotgun (WGS) entry which is preliminary data.</text>
</comment>
<feature type="chain" id="PRO_5043416471" description="Secreted protein" evidence="1">
    <location>
        <begin position="23"/>
        <end position="85"/>
    </location>
</feature>